<dbReference type="InterPro" id="IPR012470">
    <property type="entry name" value="Pup1-like"/>
</dbReference>
<feature type="transmembrane region" description="Helical" evidence="2">
    <location>
        <begin position="101"/>
        <end position="119"/>
    </location>
</feature>
<evidence type="ECO:0000256" key="2">
    <source>
        <dbReference type="SAM" id="Phobius"/>
    </source>
</evidence>
<sequence length="288" mass="32814">MTEKDFEQDSFSSEDHHDPMILGKKIKKDDFEHLMGFYEADHKLNTEERHIMLKDLTSSGVTTMIWALIDSSIVVTTPFIYRRYQEKKLGGPLPVLPRSTAFLKLIFFLVAGISVYFWSSKYHAKNDQQYRVANLEADCSSGKFSEQEIESKQRLLNVWKSLDPRNLSLFTVYYYKSASDPSLVMKSPKDMVSFDPHAVTYLPPPQKNGQLQGVLGAVKEHEKQAPHWQKIREVNGFVSPTDDGSDSSASIDDSQVLDDARAAEDPAFEQWKEPAAKTSAWDRLRKGN</sequence>
<feature type="compositionally biased region" description="Basic and acidic residues" evidence="1">
    <location>
        <begin position="258"/>
        <end position="288"/>
    </location>
</feature>
<dbReference type="Pfam" id="PF07954">
    <property type="entry name" value="DUF1689"/>
    <property type="match status" value="1"/>
</dbReference>
<dbReference type="RefSeq" id="XP_018710572.1">
    <property type="nucleotide sequence ID" value="XM_018854300.1"/>
</dbReference>
<keyword evidence="2" id="KW-0472">Membrane</keyword>
<name>A0A1A0H828_9ASCO</name>
<reference evidence="3 4" key="1">
    <citation type="submission" date="2016-05" db="EMBL/GenBank/DDBJ databases">
        <title>Comparative genomics of biotechnologically important yeasts.</title>
        <authorList>
            <consortium name="DOE Joint Genome Institute"/>
            <person name="Riley R."/>
            <person name="Haridas S."/>
            <person name="Wolfe K.H."/>
            <person name="Lopes M.R."/>
            <person name="Hittinger C.T."/>
            <person name="Goker M."/>
            <person name="Salamov A."/>
            <person name="Wisecaver J."/>
            <person name="Long T.M."/>
            <person name="Aerts A.L."/>
            <person name="Barry K."/>
            <person name="Choi C."/>
            <person name="Clum A."/>
            <person name="Coughlan A.Y."/>
            <person name="Deshpande S."/>
            <person name="Douglass A.P."/>
            <person name="Hanson S.J."/>
            <person name="Klenk H.-P."/>
            <person name="LaButti K."/>
            <person name="Lapidus A."/>
            <person name="Lindquist E."/>
            <person name="Lipzen A."/>
            <person name="Meier-kolthoff J.P."/>
            <person name="Ohm R.A."/>
            <person name="Otillar R.P."/>
            <person name="Pangilinan J."/>
            <person name="Peng Y."/>
            <person name="Rokas A."/>
            <person name="Rosa C.A."/>
            <person name="Scheuner C."/>
            <person name="Sibirny A.A."/>
            <person name="Slot J.C."/>
            <person name="Stielow J.B."/>
            <person name="Sun H."/>
            <person name="Kurtzman C.P."/>
            <person name="Blackwell M."/>
            <person name="Grigoriev I.V."/>
            <person name="Jeffries T.W."/>
        </authorList>
    </citation>
    <scope>NUCLEOTIDE SEQUENCE [LARGE SCALE GENOMIC DNA]</scope>
    <source>
        <strain evidence="3 4">NRRL YB-4993</strain>
    </source>
</reference>
<evidence type="ECO:0000313" key="3">
    <source>
        <dbReference type="EMBL" id="OBA20047.1"/>
    </source>
</evidence>
<dbReference type="OrthoDB" id="4010386at2759"/>
<keyword evidence="4" id="KW-1185">Reference proteome</keyword>
<dbReference type="Proteomes" id="UP000092555">
    <property type="component" value="Unassembled WGS sequence"/>
</dbReference>
<evidence type="ECO:0000313" key="4">
    <source>
        <dbReference type="Proteomes" id="UP000092555"/>
    </source>
</evidence>
<accession>A0A1A0H828</accession>
<dbReference type="GeneID" id="30027276"/>
<keyword evidence="2" id="KW-1133">Transmembrane helix</keyword>
<dbReference type="AlphaFoldDB" id="A0A1A0H828"/>
<gene>
    <name evidence="3" type="ORF">METBIDRAFT_13071</name>
</gene>
<dbReference type="EMBL" id="LXTC01000005">
    <property type="protein sequence ID" value="OBA20047.1"/>
    <property type="molecule type" value="Genomic_DNA"/>
</dbReference>
<feature type="transmembrane region" description="Helical" evidence="2">
    <location>
        <begin position="63"/>
        <end position="81"/>
    </location>
</feature>
<feature type="region of interest" description="Disordered" evidence="1">
    <location>
        <begin position="236"/>
        <end position="288"/>
    </location>
</feature>
<evidence type="ECO:0000256" key="1">
    <source>
        <dbReference type="SAM" id="MobiDB-lite"/>
    </source>
</evidence>
<proteinExistence type="predicted"/>
<protein>
    <submittedName>
        <fullName evidence="3">Uncharacterized protein</fullName>
    </submittedName>
</protein>
<keyword evidence="2" id="KW-0812">Transmembrane</keyword>
<organism evidence="3 4">
    <name type="scientific">Metschnikowia bicuspidata var. bicuspidata NRRL YB-4993</name>
    <dbReference type="NCBI Taxonomy" id="869754"/>
    <lineage>
        <taxon>Eukaryota</taxon>
        <taxon>Fungi</taxon>
        <taxon>Dikarya</taxon>
        <taxon>Ascomycota</taxon>
        <taxon>Saccharomycotina</taxon>
        <taxon>Pichiomycetes</taxon>
        <taxon>Metschnikowiaceae</taxon>
        <taxon>Metschnikowia</taxon>
    </lineage>
</organism>
<comment type="caution">
    <text evidence="3">The sequence shown here is derived from an EMBL/GenBank/DDBJ whole genome shotgun (WGS) entry which is preliminary data.</text>
</comment>